<keyword evidence="7" id="KW-0520">NAD</keyword>
<organism evidence="11 12">
    <name type="scientific">Salipiger thiooxidans</name>
    <dbReference type="NCBI Taxonomy" id="282683"/>
    <lineage>
        <taxon>Bacteria</taxon>
        <taxon>Pseudomonadati</taxon>
        <taxon>Pseudomonadota</taxon>
        <taxon>Alphaproteobacteria</taxon>
        <taxon>Rhodobacterales</taxon>
        <taxon>Roseobacteraceae</taxon>
        <taxon>Salipiger</taxon>
    </lineage>
</organism>
<dbReference type="OrthoDB" id="9805269at2"/>
<feature type="binding site" evidence="8">
    <location>
        <position position="254"/>
    </location>
    <ligand>
        <name>substrate</name>
    </ligand>
</feature>
<evidence type="ECO:0000256" key="8">
    <source>
        <dbReference type="PIRSR" id="PIRSR000099-3"/>
    </source>
</evidence>
<dbReference type="RefSeq" id="WP_089959988.1">
    <property type="nucleotide sequence ID" value="NZ_FNAV01000008.1"/>
</dbReference>
<dbReference type="GO" id="GO:0000105">
    <property type="term" value="P:L-histidine biosynthetic process"/>
    <property type="evidence" value="ECO:0007669"/>
    <property type="project" value="InterPro"/>
</dbReference>
<dbReference type="CDD" id="cd06572">
    <property type="entry name" value="Histidinol_dh"/>
    <property type="match status" value="1"/>
</dbReference>
<keyword evidence="12" id="KW-1185">Reference proteome</keyword>
<feature type="binding site" evidence="8">
    <location>
        <position position="251"/>
    </location>
    <ligand>
        <name>substrate</name>
    </ligand>
</feature>
<evidence type="ECO:0000256" key="10">
    <source>
        <dbReference type="RuleBase" id="RU004175"/>
    </source>
</evidence>
<sequence length="436" mass="47045">MAIRHLKTGRPADLRNEDDEKVRATVEATLKDIESRGDVAVRELSETFDGYAPQSFRLSQDEIDALIAQLTPREIEDIHFAQAQVRAFAEAQRASMLDIEIETLPGVILGHRNIPVQSVGCYVPGGKFPMVASAHMSVLTAAVAGVPRIVACTPPFKGKPNPGVIAAMHFGGAHEIHVLGGIQAIGAMAIGTETMEPVHMLVGPGNAFVAEAKRQLFGRVGIDLFAGPTETMVIADDTVDAEMCATDLLGQAEHGYNSPAVLVTNSESLATATLAEVERILSILPTAETARKSWEDYGEVILCDSYDEMLAVADDIASEHVQVMTDRDDWYLENMTCYGALFLGPRTNVANGDKVIGTNHTLPTRKAGRYTGGLWVGKFLKTHSYQKVTTDAAAAEIGEYCSRLCMLEGFVGHAEQANLRVRRYGGRNVAYGTAAE</sequence>
<evidence type="ECO:0000313" key="11">
    <source>
        <dbReference type="EMBL" id="SDE83271.1"/>
    </source>
</evidence>
<feature type="binding site" evidence="8">
    <location>
        <position position="229"/>
    </location>
    <ligand>
        <name>substrate</name>
    </ligand>
</feature>
<dbReference type="PANTHER" id="PTHR21256:SF14">
    <property type="entry name" value="HISTIDINOL DEHYDROGENASE"/>
    <property type="match status" value="1"/>
</dbReference>
<feature type="binding site" evidence="9">
    <location>
        <position position="413"/>
    </location>
    <ligand>
        <name>Zn(2+)</name>
        <dbReference type="ChEBI" id="CHEBI:29105"/>
    </ligand>
</feature>
<dbReference type="GO" id="GO:0051287">
    <property type="term" value="F:NAD binding"/>
    <property type="evidence" value="ECO:0007669"/>
    <property type="project" value="InterPro"/>
</dbReference>
<feature type="binding site" evidence="7">
    <location>
        <position position="206"/>
    </location>
    <ligand>
        <name>NAD(+)</name>
        <dbReference type="ChEBI" id="CHEBI:57540"/>
    </ligand>
</feature>
<evidence type="ECO:0000256" key="6">
    <source>
        <dbReference type="PIRSR" id="PIRSR000099-1"/>
    </source>
</evidence>
<comment type="similarity">
    <text evidence="5 10">Belongs to the histidinol dehydrogenase family.</text>
</comment>
<dbReference type="PANTHER" id="PTHR21256">
    <property type="entry name" value="HISTIDINOL DEHYDROGENASE HDH"/>
    <property type="match status" value="1"/>
</dbReference>
<accession>A0A1G7G574</accession>
<dbReference type="STRING" id="282683.SAMN04488105_108132"/>
<evidence type="ECO:0000256" key="9">
    <source>
        <dbReference type="PIRSR" id="PIRSR000099-4"/>
    </source>
</evidence>
<evidence type="ECO:0000256" key="4">
    <source>
        <dbReference type="ARBA" id="ARBA00072814"/>
    </source>
</evidence>
<evidence type="ECO:0000256" key="5">
    <source>
        <dbReference type="PIRNR" id="PIRNR000099"/>
    </source>
</evidence>
<dbReference type="GO" id="GO:0004399">
    <property type="term" value="F:histidinol dehydrogenase activity"/>
    <property type="evidence" value="ECO:0007669"/>
    <property type="project" value="InterPro"/>
</dbReference>
<dbReference type="NCBIfam" id="TIGR00069">
    <property type="entry name" value="hisD"/>
    <property type="match status" value="1"/>
</dbReference>
<feature type="binding site" evidence="7">
    <location>
        <position position="122"/>
    </location>
    <ligand>
        <name>NAD(+)</name>
        <dbReference type="ChEBI" id="CHEBI:57540"/>
    </ligand>
</feature>
<dbReference type="Gene3D" id="3.40.50.1980">
    <property type="entry name" value="Nitrogenase molybdenum iron protein domain"/>
    <property type="match status" value="2"/>
</dbReference>
<feature type="binding site" evidence="9">
    <location>
        <position position="254"/>
    </location>
    <ligand>
        <name>Zn(2+)</name>
        <dbReference type="ChEBI" id="CHEBI:29105"/>
    </ligand>
</feature>
<feature type="binding site" evidence="7">
    <location>
        <position position="183"/>
    </location>
    <ligand>
        <name>NAD(+)</name>
        <dbReference type="ChEBI" id="CHEBI:57540"/>
    </ligand>
</feature>
<feature type="binding site" evidence="8">
    <location>
        <position position="353"/>
    </location>
    <ligand>
        <name>substrate</name>
    </ligand>
</feature>
<dbReference type="SUPFAM" id="SSF53720">
    <property type="entry name" value="ALDH-like"/>
    <property type="match status" value="1"/>
</dbReference>
<dbReference type="EMBL" id="FNAV01000008">
    <property type="protein sequence ID" value="SDE83271.1"/>
    <property type="molecule type" value="Genomic_DNA"/>
</dbReference>
<dbReference type="PRINTS" id="PR00083">
    <property type="entry name" value="HOLDHDRGNASE"/>
</dbReference>
<evidence type="ECO:0000313" key="12">
    <source>
        <dbReference type="Proteomes" id="UP000198994"/>
    </source>
</evidence>
<gene>
    <name evidence="11" type="ORF">SAMN04488105_108132</name>
</gene>
<dbReference type="Gene3D" id="1.20.5.1300">
    <property type="match status" value="1"/>
</dbReference>
<keyword evidence="3 5" id="KW-0560">Oxidoreductase</keyword>
<dbReference type="InterPro" id="IPR012131">
    <property type="entry name" value="Hstdl_DH"/>
</dbReference>
<evidence type="ECO:0000256" key="7">
    <source>
        <dbReference type="PIRSR" id="PIRSR000099-2"/>
    </source>
</evidence>
<proteinExistence type="inferred from homology"/>
<dbReference type="AlphaFoldDB" id="A0A1G7G574"/>
<dbReference type="InterPro" id="IPR016161">
    <property type="entry name" value="Ald_DH/histidinol_DH"/>
</dbReference>
<feature type="binding site" evidence="9">
    <location>
        <position position="251"/>
    </location>
    <ligand>
        <name>Zn(2+)</name>
        <dbReference type="ChEBI" id="CHEBI:29105"/>
    </ligand>
</feature>
<evidence type="ECO:0000256" key="2">
    <source>
        <dbReference type="ARBA" id="ARBA00022833"/>
    </source>
</evidence>
<protein>
    <recommendedName>
        <fullName evidence="4">Histidinol dehydrogenase homolog</fullName>
    </recommendedName>
</protein>
<dbReference type="GO" id="GO:0005829">
    <property type="term" value="C:cytosol"/>
    <property type="evidence" value="ECO:0007669"/>
    <property type="project" value="TreeGrafter"/>
</dbReference>
<dbReference type="InterPro" id="IPR022695">
    <property type="entry name" value="Histidinol_DH_monofunct"/>
</dbReference>
<dbReference type="PIRSF" id="PIRSF000099">
    <property type="entry name" value="Histidinol_dh"/>
    <property type="match status" value="1"/>
</dbReference>
<dbReference type="GO" id="GO:0046872">
    <property type="term" value="F:metal ion binding"/>
    <property type="evidence" value="ECO:0007669"/>
    <property type="project" value="UniProtKB-KW"/>
</dbReference>
<feature type="binding site" evidence="9">
    <location>
        <position position="353"/>
    </location>
    <ligand>
        <name>Zn(2+)</name>
        <dbReference type="ChEBI" id="CHEBI:29105"/>
    </ligand>
</feature>
<dbReference type="Proteomes" id="UP000198994">
    <property type="component" value="Unassembled WGS sequence"/>
</dbReference>
<name>A0A1G7G574_9RHOB</name>
<feature type="binding site" evidence="8">
    <location>
        <position position="408"/>
    </location>
    <ligand>
        <name>substrate</name>
    </ligand>
</feature>
<dbReference type="Pfam" id="PF00815">
    <property type="entry name" value="Histidinol_dh"/>
    <property type="match status" value="1"/>
</dbReference>
<keyword evidence="1 9" id="KW-0479">Metal-binding</keyword>
<dbReference type="FunFam" id="3.40.50.1980:FF:000001">
    <property type="entry name" value="Histidinol dehydrogenase"/>
    <property type="match status" value="1"/>
</dbReference>
<comment type="cofactor">
    <cofactor evidence="9">
        <name>Zn(2+)</name>
        <dbReference type="ChEBI" id="CHEBI:29105"/>
    </cofactor>
    <text evidence="9">Binds 1 zinc ion per subunit.</text>
</comment>
<reference evidence="12" key="1">
    <citation type="submission" date="2016-10" db="EMBL/GenBank/DDBJ databases">
        <authorList>
            <person name="Varghese N."/>
            <person name="Submissions S."/>
        </authorList>
    </citation>
    <scope>NUCLEOTIDE SEQUENCE [LARGE SCALE GENOMIC DNA]</scope>
    <source>
        <strain evidence="12">DSM 10146</strain>
    </source>
</reference>
<feature type="binding site" evidence="8">
    <location>
        <position position="320"/>
    </location>
    <ligand>
        <name>substrate</name>
    </ligand>
</feature>
<evidence type="ECO:0000256" key="3">
    <source>
        <dbReference type="ARBA" id="ARBA00023002"/>
    </source>
</evidence>
<dbReference type="PROSITE" id="PS00611">
    <property type="entry name" value="HISOL_DEHYDROGENASE"/>
    <property type="match status" value="1"/>
</dbReference>
<dbReference type="InterPro" id="IPR001692">
    <property type="entry name" value="Histidinol_DH_CS"/>
</dbReference>
<evidence type="ECO:0000256" key="1">
    <source>
        <dbReference type="ARBA" id="ARBA00022723"/>
    </source>
</evidence>
<feature type="active site" description="Proton acceptor" evidence="6">
    <location>
        <position position="319"/>
    </location>
</feature>
<feature type="binding site" evidence="8">
    <location>
        <position position="413"/>
    </location>
    <ligand>
        <name>substrate</name>
    </ligand>
</feature>
<keyword evidence="2 9" id="KW-0862">Zinc</keyword>
<feature type="active site" description="Proton acceptor" evidence="6">
    <location>
        <position position="320"/>
    </location>
</feature>